<proteinExistence type="inferred from homology"/>
<evidence type="ECO:0000259" key="12">
    <source>
        <dbReference type="SMART" id="SM00986"/>
    </source>
</evidence>
<dbReference type="PROSITE" id="PS00130">
    <property type="entry name" value="U_DNA_GLYCOSYLASE"/>
    <property type="match status" value="1"/>
</dbReference>
<evidence type="ECO:0000313" key="14">
    <source>
        <dbReference type="Proteomes" id="UP000318815"/>
    </source>
</evidence>
<evidence type="ECO:0000256" key="6">
    <source>
        <dbReference type="ARBA" id="ARBA00022763"/>
    </source>
</evidence>
<evidence type="ECO:0000256" key="5">
    <source>
        <dbReference type="ARBA" id="ARBA00018429"/>
    </source>
</evidence>
<dbReference type="NCBIfam" id="NF003589">
    <property type="entry name" value="PRK05254.1-2"/>
    <property type="match status" value="1"/>
</dbReference>
<dbReference type="Proteomes" id="UP000318815">
    <property type="component" value="Unassembled WGS sequence"/>
</dbReference>
<dbReference type="OrthoDB" id="9804372at2"/>
<comment type="similarity">
    <text evidence="3 9 11">Belongs to the uracil-DNA glycosylase (UDG) superfamily. UNG family.</text>
</comment>
<dbReference type="CDD" id="cd10027">
    <property type="entry name" value="UDG-F1-like"/>
    <property type="match status" value="1"/>
</dbReference>
<dbReference type="Pfam" id="PF03167">
    <property type="entry name" value="UDG"/>
    <property type="match status" value="1"/>
</dbReference>
<keyword evidence="7 9" id="KW-0378">Hydrolase</keyword>
<dbReference type="RefSeq" id="WP_146308395.1">
    <property type="nucleotide sequence ID" value="NZ_VOHS01000081.1"/>
</dbReference>
<feature type="domain" description="Uracil-DNA glycosylase-like" evidence="12">
    <location>
        <begin position="51"/>
        <end position="211"/>
    </location>
</feature>
<evidence type="ECO:0000256" key="8">
    <source>
        <dbReference type="ARBA" id="ARBA00023204"/>
    </source>
</evidence>
<evidence type="ECO:0000256" key="3">
    <source>
        <dbReference type="ARBA" id="ARBA00008184"/>
    </source>
</evidence>
<protein>
    <recommendedName>
        <fullName evidence="5 9">Uracil-DNA glycosylase</fullName>
        <shortName evidence="9">UDG</shortName>
        <ecNumber evidence="4 9">3.2.2.27</ecNumber>
    </recommendedName>
</protein>
<keyword evidence="6 9" id="KW-0227">DNA damage</keyword>
<keyword evidence="13" id="KW-0326">Glycosidase</keyword>
<dbReference type="AlphaFoldDB" id="A0A5C6LNH5"/>
<dbReference type="PANTHER" id="PTHR11264:SF0">
    <property type="entry name" value="URACIL-DNA GLYCOSYLASE"/>
    <property type="match status" value="1"/>
</dbReference>
<sequence length="223" mass="25112">MEVKIEPSWKEVLKDEFHKAYFEQIVMALKHEKAVGSTVYPPGNLIFNAFERTPFDKVKVVLLGQDPYHGPNQAHGLCFSVQDGIKPPPSLVNIYKEMKEDLGLPIPQGGNLTKWADHGVLMLNAMLTVRANEPASHSKIGWESFTDSVIRKVSDLKENVVFILWGRFAQDKQVLIDATKHHILKAAHPSPFSADKGFFGCKHFSKTNELLLKAGIEPVDWRL</sequence>
<comment type="caution">
    <text evidence="13">The sequence shown here is derived from an EMBL/GenBank/DDBJ whole genome shotgun (WGS) entry which is preliminary data.</text>
</comment>
<dbReference type="InterPro" id="IPR018085">
    <property type="entry name" value="Ura-DNA_Glyclase_AS"/>
</dbReference>
<keyword evidence="14" id="KW-1185">Reference proteome</keyword>
<dbReference type="InterPro" id="IPR005122">
    <property type="entry name" value="Uracil-DNA_glycosylase-like"/>
</dbReference>
<dbReference type="PANTHER" id="PTHR11264">
    <property type="entry name" value="URACIL-DNA GLYCOSYLASE"/>
    <property type="match status" value="1"/>
</dbReference>
<comment type="function">
    <text evidence="2 9 11">Excises uracil residues from the DNA which can arise as a result of misincorporation of dUMP residues by DNA polymerase or due to deamination of cytosine.</text>
</comment>
<comment type="subcellular location">
    <subcellularLocation>
        <location evidence="9">Cytoplasm</location>
    </subcellularLocation>
</comment>
<feature type="active site" description="Proton acceptor" evidence="9 10">
    <location>
        <position position="66"/>
    </location>
</feature>
<reference evidence="13 14" key="1">
    <citation type="submission" date="2019-08" db="EMBL/GenBank/DDBJ databases">
        <title>Whole genome sequencing of chitin degrading bacteria Chitinophaga pinensis YS16.</title>
        <authorList>
            <person name="Singh R.P."/>
            <person name="Manchanda G."/>
            <person name="Maurya I.K."/>
            <person name="Joshi N.K."/>
            <person name="Srivastava A.K."/>
        </authorList>
    </citation>
    <scope>NUCLEOTIDE SEQUENCE [LARGE SCALE GENOMIC DNA]</scope>
    <source>
        <strain evidence="13 14">YS-16</strain>
    </source>
</reference>
<accession>A0A5C6LNH5</accession>
<evidence type="ECO:0000256" key="2">
    <source>
        <dbReference type="ARBA" id="ARBA00002631"/>
    </source>
</evidence>
<name>A0A5C6LNH5_9BACT</name>
<dbReference type="GO" id="GO:0005737">
    <property type="term" value="C:cytoplasm"/>
    <property type="evidence" value="ECO:0007669"/>
    <property type="project" value="UniProtKB-SubCell"/>
</dbReference>
<gene>
    <name evidence="9" type="primary">ung</name>
    <name evidence="13" type="ORF">FEF09_29445</name>
</gene>
<evidence type="ECO:0000313" key="13">
    <source>
        <dbReference type="EMBL" id="TWV90576.1"/>
    </source>
</evidence>
<dbReference type="GO" id="GO:0097510">
    <property type="term" value="P:base-excision repair, AP site formation via deaminated base removal"/>
    <property type="evidence" value="ECO:0007669"/>
    <property type="project" value="TreeGrafter"/>
</dbReference>
<evidence type="ECO:0000256" key="1">
    <source>
        <dbReference type="ARBA" id="ARBA00001400"/>
    </source>
</evidence>
<dbReference type="EMBL" id="VOHS01000081">
    <property type="protein sequence ID" value="TWV90576.1"/>
    <property type="molecule type" value="Genomic_DNA"/>
</dbReference>
<dbReference type="SMART" id="SM00987">
    <property type="entry name" value="UreE_C"/>
    <property type="match status" value="1"/>
</dbReference>
<dbReference type="Gene3D" id="3.40.470.10">
    <property type="entry name" value="Uracil-DNA glycosylase-like domain"/>
    <property type="match status" value="1"/>
</dbReference>
<comment type="catalytic activity">
    <reaction evidence="1 9 11">
        <text>Hydrolyzes single-stranded DNA or mismatched double-stranded DNA and polynucleotides, releasing free uracil.</text>
        <dbReference type="EC" id="3.2.2.27"/>
    </reaction>
</comment>
<dbReference type="InterPro" id="IPR036895">
    <property type="entry name" value="Uracil-DNA_glycosylase-like_sf"/>
</dbReference>
<evidence type="ECO:0000256" key="10">
    <source>
        <dbReference type="PROSITE-ProRule" id="PRU10072"/>
    </source>
</evidence>
<dbReference type="NCBIfam" id="NF003591">
    <property type="entry name" value="PRK05254.1-4"/>
    <property type="match status" value="1"/>
</dbReference>
<evidence type="ECO:0000256" key="11">
    <source>
        <dbReference type="RuleBase" id="RU003780"/>
    </source>
</evidence>
<evidence type="ECO:0000256" key="4">
    <source>
        <dbReference type="ARBA" id="ARBA00012030"/>
    </source>
</evidence>
<evidence type="ECO:0000256" key="9">
    <source>
        <dbReference type="HAMAP-Rule" id="MF_00148"/>
    </source>
</evidence>
<dbReference type="NCBIfam" id="TIGR00628">
    <property type="entry name" value="ung"/>
    <property type="match status" value="1"/>
</dbReference>
<dbReference type="FunFam" id="3.40.470.10:FF:000001">
    <property type="entry name" value="Uracil-DNA glycosylase"/>
    <property type="match status" value="1"/>
</dbReference>
<dbReference type="HAMAP" id="MF_00148">
    <property type="entry name" value="UDG"/>
    <property type="match status" value="1"/>
</dbReference>
<dbReference type="InterPro" id="IPR002043">
    <property type="entry name" value="UDG_fam1"/>
</dbReference>
<evidence type="ECO:0000256" key="7">
    <source>
        <dbReference type="ARBA" id="ARBA00022801"/>
    </source>
</evidence>
<dbReference type="GO" id="GO:0004844">
    <property type="term" value="F:uracil DNA N-glycosylase activity"/>
    <property type="evidence" value="ECO:0007669"/>
    <property type="project" value="UniProtKB-UniRule"/>
</dbReference>
<dbReference type="NCBIfam" id="NF003592">
    <property type="entry name" value="PRK05254.1-5"/>
    <property type="match status" value="1"/>
</dbReference>
<keyword evidence="8 9" id="KW-0234">DNA repair</keyword>
<dbReference type="NCBIfam" id="NF003588">
    <property type="entry name" value="PRK05254.1-1"/>
    <property type="match status" value="1"/>
</dbReference>
<dbReference type="SMART" id="SM00986">
    <property type="entry name" value="UDG"/>
    <property type="match status" value="1"/>
</dbReference>
<dbReference type="SUPFAM" id="SSF52141">
    <property type="entry name" value="Uracil-DNA glycosylase-like"/>
    <property type="match status" value="1"/>
</dbReference>
<dbReference type="EC" id="3.2.2.27" evidence="4 9"/>
<keyword evidence="9" id="KW-0963">Cytoplasm</keyword>
<organism evidence="13 14">
    <name type="scientific">Chitinophaga pinensis</name>
    <dbReference type="NCBI Taxonomy" id="79329"/>
    <lineage>
        <taxon>Bacteria</taxon>
        <taxon>Pseudomonadati</taxon>
        <taxon>Bacteroidota</taxon>
        <taxon>Chitinophagia</taxon>
        <taxon>Chitinophagales</taxon>
        <taxon>Chitinophagaceae</taxon>
        <taxon>Chitinophaga</taxon>
    </lineage>
</organism>